<comment type="caution">
    <text evidence="2">The sequence shown here is derived from an EMBL/GenBank/DDBJ whole genome shotgun (WGS) entry which is preliminary data.</text>
</comment>
<accession>A0A1F6GSE8</accession>
<protein>
    <submittedName>
        <fullName evidence="2">Uncharacterized protein</fullName>
    </submittedName>
</protein>
<dbReference type="EMBL" id="MFNF01000040">
    <property type="protein sequence ID" value="OGH01055.1"/>
    <property type="molecule type" value="Genomic_DNA"/>
</dbReference>
<evidence type="ECO:0000256" key="1">
    <source>
        <dbReference type="SAM" id="SignalP"/>
    </source>
</evidence>
<name>A0A1F6GSE8_9PROT</name>
<feature type="signal peptide" evidence="1">
    <location>
        <begin position="1"/>
        <end position="20"/>
    </location>
</feature>
<feature type="chain" id="PRO_5009524810" evidence="1">
    <location>
        <begin position="21"/>
        <end position="77"/>
    </location>
</feature>
<dbReference type="AlphaFoldDB" id="A0A1F6GSE8"/>
<keyword evidence="1" id="KW-0732">Signal</keyword>
<reference evidence="2 3" key="1">
    <citation type="journal article" date="2016" name="Nat. Commun.">
        <title>Thousands of microbial genomes shed light on interconnected biogeochemical processes in an aquifer system.</title>
        <authorList>
            <person name="Anantharaman K."/>
            <person name="Brown C.T."/>
            <person name="Hug L.A."/>
            <person name="Sharon I."/>
            <person name="Castelle C.J."/>
            <person name="Probst A.J."/>
            <person name="Thomas B.C."/>
            <person name="Singh A."/>
            <person name="Wilkins M.J."/>
            <person name="Karaoz U."/>
            <person name="Brodie E.L."/>
            <person name="Williams K.H."/>
            <person name="Hubbard S.S."/>
            <person name="Banfield J.F."/>
        </authorList>
    </citation>
    <scope>NUCLEOTIDE SEQUENCE [LARGE SCALE GENOMIC DNA]</scope>
</reference>
<dbReference type="Proteomes" id="UP000177583">
    <property type="component" value="Unassembled WGS sequence"/>
</dbReference>
<organism evidence="2 3">
    <name type="scientific">Candidatus Lambdaproteobacteria bacterium RIFOXYD2_FULL_56_26</name>
    <dbReference type="NCBI Taxonomy" id="1817773"/>
    <lineage>
        <taxon>Bacteria</taxon>
        <taxon>Pseudomonadati</taxon>
        <taxon>Pseudomonadota</taxon>
        <taxon>Candidatus Lambdaproteobacteria</taxon>
    </lineage>
</organism>
<gene>
    <name evidence="2" type="ORF">A2557_00455</name>
</gene>
<sequence>MKKALLILVGFCFLGLNAHAQEDESKYEKQCRKLAKEQKVAVEEVEDFIDGCIQDLIDQEMVEGQDAGPDAGNPSKD</sequence>
<proteinExistence type="predicted"/>
<evidence type="ECO:0000313" key="2">
    <source>
        <dbReference type="EMBL" id="OGH01055.1"/>
    </source>
</evidence>
<evidence type="ECO:0000313" key="3">
    <source>
        <dbReference type="Proteomes" id="UP000177583"/>
    </source>
</evidence>